<dbReference type="AlphaFoldDB" id="A0AAD2FVD6"/>
<dbReference type="InterPro" id="IPR016031">
    <property type="entry name" value="Trp_RNA-bd_attenuator-like_dom"/>
</dbReference>
<organism evidence="2 3">
    <name type="scientific">Cylindrotheca closterium</name>
    <dbReference type="NCBI Taxonomy" id="2856"/>
    <lineage>
        <taxon>Eukaryota</taxon>
        <taxon>Sar</taxon>
        <taxon>Stramenopiles</taxon>
        <taxon>Ochrophyta</taxon>
        <taxon>Bacillariophyta</taxon>
        <taxon>Bacillariophyceae</taxon>
        <taxon>Bacillariophycidae</taxon>
        <taxon>Bacillariales</taxon>
        <taxon>Bacillariaceae</taxon>
        <taxon>Cylindrotheca</taxon>
    </lineage>
</organism>
<proteinExistence type="predicted"/>
<keyword evidence="3" id="KW-1185">Reference proteome</keyword>
<evidence type="ECO:0000313" key="2">
    <source>
        <dbReference type="EMBL" id="CAJ1954296.1"/>
    </source>
</evidence>
<name>A0AAD2FVD6_9STRA</name>
<dbReference type="SUPFAM" id="SSF51219">
    <property type="entry name" value="TRAP-like"/>
    <property type="match status" value="1"/>
</dbReference>
<accession>A0AAD2FVD6</accession>
<evidence type="ECO:0000313" key="3">
    <source>
        <dbReference type="Proteomes" id="UP001295423"/>
    </source>
</evidence>
<dbReference type="InterPro" id="IPR036983">
    <property type="entry name" value="AIM24_sf"/>
</dbReference>
<reference evidence="2" key="1">
    <citation type="submission" date="2023-08" db="EMBL/GenBank/DDBJ databases">
        <authorList>
            <person name="Audoor S."/>
            <person name="Bilcke G."/>
        </authorList>
    </citation>
    <scope>NUCLEOTIDE SEQUENCE</scope>
</reference>
<dbReference type="InterPro" id="IPR002838">
    <property type="entry name" value="AIM24"/>
</dbReference>
<evidence type="ECO:0000256" key="1">
    <source>
        <dbReference type="SAM" id="MobiDB-lite"/>
    </source>
</evidence>
<dbReference type="Pfam" id="PF01987">
    <property type="entry name" value="AIM24"/>
    <property type="match status" value="1"/>
</dbReference>
<dbReference type="Gene3D" id="3.60.160.10">
    <property type="entry name" value="Mitochondrial biogenesis AIM24"/>
    <property type="match status" value="1"/>
</dbReference>
<feature type="region of interest" description="Disordered" evidence="1">
    <location>
        <begin position="313"/>
        <end position="342"/>
    </location>
</feature>
<protein>
    <recommendedName>
        <fullName evidence="4">Altered inheritance of mitochondria protein 24, mitochondrial</fullName>
    </recommendedName>
</protein>
<evidence type="ECO:0008006" key="4">
    <source>
        <dbReference type="Google" id="ProtNLM"/>
    </source>
</evidence>
<dbReference type="PANTHER" id="PTHR43657">
    <property type="entry name" value="TRYPTOPHAN RNA-BINDING ATTENUATOR PROTEIN-LIKE PROTEIN"/>
    <property type="match status" value="1"/>
</dbReference>
<dbReference type="EMBL" id="CAKOGP040001869">
    <property type="protein sequence ID" value="CAJ1954296.1"/>
    <property type="molecule type" value="Genomic_DNA"/>
</dbReference>
<comment type="caution">
    <text evidence="2">The sequence shown here is derived from an EMBL/GenBank/DDBJ whole genome shotgun (WGS) entry which is preliminary data.</text>
</comment>
<dbReference type="PANTHER" id="PTHR43657:SF1">
    <property type="entry name" value="ALTERED INHERITANCE OF MITOCHONDRIA PROTEIN 24, MITOCHONDRIAL"/>
    <property type="match status" value="1"/>
</dbReference>
<feature type="compositionally biased region" description="Gly residues" evidence="1">
    <location>
        <begin position="313"/>
        <end position="335"/>
    </location>
</feature>
<dbReference type="NCBIfam" id="TIGR00266">
    <property type="entry name" value="TIGR00266 family protein"/>
    <property type="match status" value="1"/>
</dbReference>
<dbReference type="Proteomes" id="UP001295423">
    <property type="component" value="Unassembled WGS sequence"/>
</dbReference>
<gene>
    <name evidence="2" type="ORF">CYCCA115_LOCUS14890</name>
</gene>
<sequence length="342" mass="36029">MKRFVSTATIAATRRCHRQPQLVVQDLAHNRRASFSQSYVFQAAEIVDPKIRISSFSSLTPQDSTSVANTSKDGIVGDPIDFDVQSRIEGNESQIVTITLEPGQVLRAESGAMMYMTGGVEMNTTAGGGLSNGFKRMLTGQNFFISDYTYTGSEGTTGQVALGTDFPSKILQLNVNEYGGKLVCQKSALLCASHTIDIDMEFTKNFSGGFFGGEGFVLQKLTGEGDVFLKAGGTLIRRELEPGEELRISSGCLVGFSAGVDYDVQMVQGFKNVFAGGEGLFMTTLTGPGVVWLQGQPPQRMVSEIARRVPSGSGIGLGVPIGGGGGGGEGGGEGESGPDESS</sequence>